<dbReference type="EMBL" id="BKCJ011845035">
    <property type="protein sequence ID" value="GFD57792.1"/>
    <property type="molecule type" value="Genomic_DNA"/>
</dbReference>
<feature type="compositionally biased region" description="Low complexity" evidence="1">
    <location>
        <begin position="1"/>
        <end position="10"/>
    </location>
</feature>
<feature type="region of interest" description="Disordered" evidence="1">
    <location>
        <begin position="1"/>
        <end position="29"/>
    </location>
</feature>
<reference evidence="2" key="1">
    <citation type="journal article" date="2019" name="Sci. Rep.">
        <title>Draft genome of Tanacetum cinerariifolium, the natural source of mosquito coil.</title>
        <authorList>
            <person name="Yamashiro T."/>
            <person name="Shiraishi A."/>
            <person name="Satake H."/>
            <person name="Nakayama K."/>
        </authorList>
    </citation>
    <scope>NUCLEOTIDE SEQUENCE</scope>
</reference>
<accession>A0A699XCH6</accession>
<evidence type="ECO:0000313" key="2">
    <source>
        <dbReference type="EMBL" id="GFD57792.1"/>
    </source>
</evidence>
<feature type="non-terminal residue" evidence="2">
    <location>
        <position position="1"/>
    </location>
</feature>
<proteinExistence type="predicted"/>
<evidence type="ECO:0000256" key="1">
    <source>
        <dbReference type="SAM" id="MobiDB-lite"/>
    </source>
</evidence>
<dbReference type="AlphaFoldDB" id="A0A699XCH6"/>
<sequence length="29" mass="3068">CPPPEAEGVPVPVPPHREAPGQLRHKADS</sequence>
<name>A0A699XCH6_TANCI</name>
<organism evidence="2">
    <name type="scientific">Tanacetum cinerariifolium</name>
    <name type="common">Dalmatian daisy</name>
    <name type="synonym">Chrysanthemum cinerariifolium</name>
    <dbReference type="NCBI Taxonomy" id="118510"/>
    <lineage>
        <taxon>Eukaryota</taxon>
        <taxon>Viridiplantae</taxon>
        <taxon>Streptophyta</taxon>
        <taxon>Embryophyta</taxon>
        <taxon>Tracheophyta</taxon>
        <taxon>Spermatophyta</taxon>
        <taxon>Magnoliopsida</taxon>
        <taxon>eudicotyledons</taxon>
        <taxon>Gunneridae</taxon>
        <taxon>Pentapetalae</taxon>
        <taxon>asterids</taxon>
        <taxon>campanulids</taxon>
        <taxon>Asterales</taxon>
        <taxon>Asteraceae</taxon>
        <taxon>Asteroideae</taxon>
        <taxon>Anthemideae</taxon>
        <taxon>Anthemidinae</taxon>
        <taxon>Tanacetum</taxon>
    </lineage>
</organism>
<feature type="compositionally biased region" description="Basic and acidic residues" evidence="1">
    <location>
        <begin position="15"/>
        <end position="29"/>
    </location>
</feature>
<gene>
    <name evidence="2" type="ORF">Tci_929761</name>
</gene>
<comment type="caution">
    <text evidence="2">The sequence shown here is derived from an EMBL/GenBank/DDBJ whole genome shotgun (WGS) entry which is preliminary data.</text>
</comment>
<protein>
    <submittedName>
        <fullName evidence="2">Uncharacterized protein</fullName>
    </submittedName>
</protein>